<feature type="region of interest" description="Disordered" evidence="1">
    <location>
        <begin position="220"/>
        <end position="244"/>
    </location>
</feature>
<feature type="compositionally biased region" description="Polar residues" evidence="1">
    <location>
        <begin position="229"/>
        <end position="244"/>
    </location>
</feature>
<accession>A0ABV0D898</accession>
<protein>
    <submittedName>
        <fullName evidence="3">Uncharacterized protein</fullName>
    </submittedName>
</protein>
<evidence type="ECO:0000256" key="2">
    <source>
        <dbReference type="SAM" id="Phobius"/>
    </source>
</evidence>
<keyword evidence="4" id="KW-1185">Reference proteome</keyword>
<feature type="compositionally biased region" description="Low complexity" evidence="1">
    <location>
        <begin position="65"/>
        <end position="75"/>
    </location>
</feature>
<feature type="region of interest" description="Disordered" evidence="1">
    <location>
        <begin position="65"/>
        <end position="160"/>
    </location>
</feature>
<feature type="compositionally biased region" description="Polar residues" evidence="1">
    <location>
        <begin position="150"/>
        <end position="160"/>
    </location>
</feature>
<keyword evidence="2" id="KW-1133">Transmembrane helix</keyword>
<sequence length="244" mass="27001">MMKFREKWFWALCLAVLVHVGVFFVFYLNTHQTDSVEVADSQTNTTKPAAINNEDLPEKVYTTTVTSTKTSNDTNDSVEDTVNKKSEIGNEPKTSHLTSSDEQKANVEGRKAPSSSAANNVDDKPKKPASTSIESSQANSTAPQKEKALNVQTDSNTQSIVANTDDKLEEIRNNASLLDIDVPAQKSNVKIDKDYLSAKSEVEAINDQLSAAINEVKKRNQQKIDEQQQLRNEANSQRLPENSN</sequence>
<proteinExistence type="predicted"/>
<evidence type="ECO:0000313" key="4">
    <source>
        <dbReference type="Proteomes" id="UP001414441"/>
    </source>
</evidence>
<evidence type="ECO:0000313" key="3">
    <source>
        <dbReference type="EMBL" id="MEN8626118.1"/>
    </source>
</evidence>
<dbReference type="EMBL" id="JBDLOB010000004">
    <property type="protein sequence ID" value="MEN8626118.1"/>
    <property type="molecule type" value="Genomic_DNA"/>
</dbReference>
<feature type="compositionally biased region" description="Basic and acidic residues" evidence="1">
    <location>
        <begin position="81"/>
        <end position="111"/>
    </location>
</feature>
<comment type="caution">
    <text evidence="3">The sequence shown here is derived from an EMBL/GenBank/DDBJ whole genome shotgun (WGS) entry which is preliminary data.</text>
</comment>
<name>A0ABV0D898_9GAMM</name>
<gene>
    <name evidence="3" type="ORF">ABFV72_08845</name>
</gene>
<feature type="transmembrane region" description="Helical" evidence="2">
    <location>
        <begin position="7"/>
        <end position="28"/>
    </location>
</feature>
<keyword evidence="2" id="KW-0472">Membrane</keyword>
<evidence type="ECO:0000256" key="1">
    <source>
        <dbReference type="SAM" id="MobiDB-lite"/>
    </source>
</evidence>
<keyword evidence="2" id="KW-0812">Transmembrane</keyword>
<reference evidence="3 4" key="1">
    <citation type="submission" date="2024-05" db="EMBL/GenBank/DDBJ databases">
        <title>Genome sequencing of Marine Estuary Bacteria, Pseudoalteromonas distincta strain FA, Psychrobacter proteolyticus strain EA, and Shewanella baltica strain CA.</title>
        <authorList>
            <person name="Dieffenbach S.A."/>
            <person name="Maclea K.S."/>
        </authorList>
    </citation>
    <scope>NUCLEOTIDE SEQUENCE [LARGE SCALE GENOMIC DNA]</scope>
    <source>
        <strain evidence="3 4">EA</strain>
    </source>
</reference>
<dbReference type="Proteomes" id="UP001414441">
    <property type="component" value="Unassembled WGS sequence"/>
</dbReference>
<dbReference type="RefSeq" id="WP_347163237.1">
    <property type="nucleotide sequence ID" value="NZ_JBDLOB010000004.1"/>
</dbReference>
<organism evidence="3 4">
    <name type="scientific">Psychrobacter proteolyticus</name>
    <dbReference type="NCBI Taxonomy" id="147825"/>
    <lineage>
        <taxon>Bacteria</taxon>
        <taxon>Pseudomonadati</taxon>
        <taxon>Pseudomonadota</taxon>
        <taxon>Gammaproteobacteria</taxon>
        <taxon>Moraxellales</taxon>
        <taxon>Moraxellaceae</taxon>
        <taxon>Psychrobacter</taxon>
    </lineage>
</organism>
<feature type="compositionally biased region" description="Polar residues" evidence="1">
    <location>
        <begin position="129"/>
        <end position="143"/>
    </location>
</feature>